<dbReference type="Pfam" id="PF13196">
    <property type="entry name" value="DUF4012"/>
    <property type="match status" value="1"/>
</dbReference>
<keyword evidence="2" id="KW-1185">Reference proteome</keyword>
<protein>
    <submittedName>
        <fullName evidence="1">DUF4012 domain-containing protein</fullName>
    </submittedName>
</protein>
<dbReference type="InterPro" id="IPR025101">
    <property type="entry name" value="DUF4012"/>
</dbReference>
<reference evidence="1 2" key="1">
    <citation type="journal article" date="2024" name="Int. J. Syst. Evol. Microbiol.">
        <title>Microbacterium memoriense sp. nov., a member of the Actinomycetota from marine beach sediment of the north coast of Portugal.</title>
        <authorList>
            <person name="Santos J.D.N.D."/>
            <person name="Klimek D."/>
            <person name="Calusinska M."/>
            <person name="Lobo-da-Cunha A."/>
            <person name="Catita J."/>
            <person name="Goncalves H."/>
            <person name="Gonzalez I."/>
            <person name="Lage O.M."/>
        </authorList>
    </citation>
    <scope>NUCLEOTIDE SEQUENCE [LARGE SCALE GENOMIC DNA]</scope>
    <source>
        <strain evidence="1 2">PMIC_1C1B</strain>
    </source>
</reference>
<name>A0ABT2PA13_9MICO</name>
<proteinExistence type="predicted"/>
<evidence type="ECO:0000313" key="1">
    <source>
        <dbReference type="EMBL" id="MCT9001269.1"/>
    </source>
</evidence>
<sequence>MLLVGLAVAFGWVASRVVVSAVELARLEGSVHALVDGASAGDTAAVVAGARDLVAHADAAGAAASDPLWPVAEALPWIGDDVAAVRTLAVHAAAVGQALLPLVDAASAGADIASELPDLHTKLATTAHVLADAEAAMGGVQTSDLEPKIADAVGQVHTQLAAAAPTLRTLAGAAAVLPELWGWEGERSVLVMMQNSAEARTGGGITGSFALLSVDAGSVSLVTQADSSSFDGVPMPNVETAPSSAALYGDILGRYVQNASLTTDFDLTARLASAWWAALGHPAPDAIVSVDPLVMRALLSVTGPVTLADGSALDADNLIQRLLVDPYMTLDSEGQTAFLQSVTSAVIAALPTVQADPLTWARALVEPLADGSVSVWSADAGIRSAIADTSLAGPAARHAAVGPGGFAVYVNDATGGKLDTFLHLAIESEVSACRTDGRSDTLIRVTMSSSLPADADLPGSMTGDGRYGTGINDIGTSISVAAPPGTFFGGVQKDGVPEVSVDVDDNGFPTSLVRVNLSPGEVNVVDFRFVSADARAPLPQILTTPLLNAPEISPAVLTPCA</sequence>
<dbReference type="Proteomes" id="UP001300496">
    <property type="component" value="Unassembled WGS sequence"/>
</dbReference>
<dbReference type="EMBL" id="JAODOR010000003">
    <property type="protein sequence ID" value="MCT9001269.1"/>
    <property type="molecule type" value="Genomic_DNA"/>
</dbReference>
<accession>A0ABT2PA13</accession>
<dbReference type="RefSeq" id="WP_261605815.1">
    <property type="nucleotide sequence ID" value="NZ_JAODOR010000003.1"/>
</dbReference>
<comment type="caution">
    <text evidence="1">The sequence shown here is derived from an EMBL/GenBank/DDBJ whole genome shotgun (WGS) entry which is preliminary data.</text>
</comment>
<evidence type="ECO:0000313" key="2">
    <source>
        <dbReference type="Proteomes" id="UP001300496"/>
    </source>
</evidence>
<gene>
    <name evidence="1" type="ORF">N4R40_02655</name>
</gene>
<organism evidence="1 2">
    <name type="scientific">Microbacterium memoriense</name>
    <dbReference type="NCBI Taxonomy" id="2978350"/>
    <lineage>
        <taxon>Bacteria</taxon>
        <taxon>Bacillati</taxon>
        <taxon>Actinomycetota</taxon>
        <taxon>Actinomycetes</taxon>
        <taxon>Micrococcales</taxon>
        <taxon>Microbacteriaceae</taxon>
        <taxon>Microbacterium</taxon>
    </lineage>
</organism>